<proteinExistence type="predicted"/>
<gene>
    <name evidence="1" type="ORF">M422DRAFT_56211</name>
</gene>
<accession>A0A0C9T7D6</accession>
<dbReference type="AlphaFoldDB" id="A0A0C9T7D6"/>
<evidence type="ECO:0000313" key="2">
    <source>
        <dbReference type="Proteomes" id="UP000054279"/>
    </source>
</evidence>
<keyword evidence="2" id="KW-1185">Reference proteome</keyword>
<dbReference type="EMBL" id="KN837449">
    <property type="protein sequence ID" value="KIJ24888.1"/>
    <property type="molecule type" value="Genomic_DNA"/>
</dbReference>
<dbReference type="Proteomes" id="UP000054279">
    <property type="component" value="Unassembled WGS sequence"/>
</dbReference>
<evidence type="ECO:0000313" key="1">
    <source>
        <dbReference type="EMBL" id="KIJ24888.1"/>
    </source>
</evidence>
<sequence>MEDDDINSYSPADEDSYNAPKVPSYTVDLMRNDFTSILGSFSDSSQGSVVCMSLKDIFQFRYGLPWDTAYEPLLDVLNPTLSLQACRNILTEIDGQIPSDKALYLTKFMSCILEHQNYSTVKTDLTVAGILENIRVNGWLETGVLTRFKTNEVEEFTIAQKVSRGRSGWLLTTPDPITTMYCKIIEAWNPIWHEL</sequence>
<organism evidence="1 2">
    <name type="scientific">Sphaerobolus stellatus (strain SS14)</name>
    <dbReference type="NCBI Taxonomy" id="990650"/>
    <lineage>
        <taxon>Eukaryota</taxon>
        <taxon>Fungi</taxon>
        <taxon>Dikarya</taxon>
        <taxon>Basidiomycota</taxon>
        <taxon>Agaricomycotina</taxon>
        <taxon>Agaricomycetes</taxon>
        <taxon>Phallomycetidae</taxon>
        <taxon>Geastrales</taxon>
        <taxon>Sphaerobolaceae</taxon>
        <taxon>Sphaerobolus</taxon>
    </lineage>
</organism>
<dbReference type="HOGENOM" id="CLU_1256745_0_0_1"/>
<protein>
    <submittedName>
        <fullName evidence="1">Uncharacterized protein</fullName>
    </submittedName>
</protein>
<reference evidence="1 2" key="1">
    <citation type="submission" date="2014-06" db="EMBL/GenBank/DDBJ databases">
        <title>Evolutionary Origins and Diversification of the Mycorrhizal Mutualists.</title>
        <authorList>
            <consortium name="DOE Joint Genome Institute"/>
            <consortium name="Mycorrhizal Genomics Consortium"/>
            <person name="Kohler A."/>
            <person name="Kuo A."/>
            <person name="Nagy L.G."/>
            <person name="Floudas D."/>
            <person name="Copeland A."/>
            <person name="Barry K.W."/>
            <person name="Cichocki N."/>
            <person name="Veneault-Fourrey C."/>
            <person name="LaButti K."/>
            <person name="Lindquist E.A."/>
            <person name="Lipzen A."/>
            <person name="Lundell T."/>
            <person name="Morin E."/>
            <person name="Murat C."/>
            <person name="Riley R."/>
            <person name="Ohm R."/>
            <person name="Sun H."/>
            <person name="Tunlid A."/>
            <person name="Henrissat B."/>
            <person name="Grigoriev I.V."/>
            <person name="Hibbett D.S."/>
            <person name="Martin F."/>
        </authorList>
    </citation>
    <scope>NUCLEOTIDE SEQUENCE [LARGE SCALE GENOMIC DNA]</scope>
    <source>
        <strain evidence="1 2">SS14</strain>
    </source>
</reference>
<name>A0A0C9T7D6_SPHS4</name>